<dbReference type="InterPro" id="IPR007712">
    <property type="entry name" value="RelE/ParE_toxin"/>
</dbReference>
<keyword evidence="1" id="KW-1277">Toxin-antitoxin system</keyword>
<evidence type="ECO:0008006" key="3">
    <source>
        <dbReference type="Google" id="ProtNLM"/>
    </source>
</evidence>
<sequence>MKIEYSKTFEKSYKKKDMFVRNKFKEKLALFIKNPFNKIIDNHPLTWKYSWCRSIDITWDYRAIFKELSNWKYEFIEFINIWTHSQLY</sequence>
<name>K2AW33_9BACT</name>
<dbReference type="AlphaFoldDB" id="K2AW33"/>
<evidence type="ECO:0000313" key="2">
    <source>
        <dbReference type="EMBL" id="EKD66037.1"/>
    </source>
</evidence>
<evidence type="ECO:0000256" key="1">
    <source>
        <dbReference type="ARBA" id="ARBA00022649"/>
    </source>
</evidence>
<dbReference type="EMBL" id="AMFJ01021653">
    <property type="protein sequence ID" value="EKD66037.1"/>
    <property type="molecule type" value="Genomic_DNA"/>
</dbReference>
<accession>K2AW33</accession>
<organism evidence="2">
    <name type="scientific">uncultured bacterium</name>
    <name type="common">gcode 4</name>
    <dbReference type="NCBI Taxonomy" id="1234023"/>
    <lineage>
        <taxon>Bacteria</taxon>
        <taxon>environmental samples</taxon>
    </lineage>
</organism>
<protein>
    <recommendedName>
        <fullName evidence="3">Plasmid stabilization system</fullName>
    </recommendedName>
</protein>
<reference evidence="2" key="1">
    <citation type="journal article" date="2012" name="Science">
        <title>Fermentation, hydrogen, and sulfur metabolism in multiple uncultivated bacterial phyla.</title>
        <authorList>
            <person name="Wrighton K.C."/>
            <person name="Thomas B.C."/>
            <person name="Sharon I."/>
            <person name="Miller C.S."/>
            <person name="Castelle C.J."/>
            <person name="VerBerkmoes N.C."/>
            <person name="Wilkins M.J."/>
            <person name="Hettich R.L."/>
            <person name="Lipton M.S."/>
            <person name="Williams K.H."/>
            <person name="Long P.E."/>
            <person name="Banfield J.F."/>
        </authorList>
    </citation>
    <scope>NUCLEOTIDE SEQUENCE [LARGE SCALE GENOMIC DNA]</scope>
</reference>
<dbReference type="Gene3D" id="3.30.2310.20">
    <property type="entry name" value="RelE-like"/>
    <property type="match status" value="1"/>
</dbReference>
<dbReference type="InterPro" id="IPR035093">
    <property type="entry name" value="RelE/ParE_toxin_dom_sf"/>
</dbReference>
<gene>
    <name evidence="2" type="ORF">ACD_49C00067G0023</name>
</gene>
<proteinExistence type="predicted"/>
<dbReference type="NCBIfam" id="TIGR02385">
    <property type="entry name" value="RelE_StbE"/>
    <property type="match status" value="1"/>
</dbReference>
<comment type="caution">
    <text evidence="2">The sequence shown here is derived from an EMBL/GenBank/DDBJ whole genome shotgun (WGS) entry which is preliminary data.</text>
</comment>
<dbReference type="SUPFAM" id="SSF143011">
    <property type="entry name" value="RelE-like"/>
    <property type="match status" value="1"/>
</dbReference>